<reference evidence="1" key="1">
    <citation type="submission" date="2020-09" db="EMBL/GenBank/DDBJ databases">
        <authorList>
            <person name="Kim M.K."/>
        </authorList>
    </citation>
    <scope>NUCLEOTIDE SEQUENCE</scope>
    <source>
        <strain evidence="1">BT704</strain>
    </source>
</reference>
<gene>
    <name evidence="1" type="ORF">IC230_27070</name>
</gene>
<proteinExistence type="predicted"/>
<name>A0A927GGC9_9BACT</name>
<protein>
    <submittedName>
        <fullName evidence="1">Uncharacterized protein</fullName>
    </submittedName>
</protein>
<comment type="caution">
    <text evidence="1">The sequence shown here is derived from an EMBL/GenBank/DDBJ whole genome shotgun (WGS) entry which is preliminary data.</text>
</comment>
<dbReference type="RefSeq" id="WP_191042198.1">
    <property type="nucleotide sequence ID" value="NZ_JACXAA010000013.1"/>
</dbReference>
<keyword evidence="2" id="KW-1185">Reference proteome</keyword>
<organism evidence="1 2">
    <name type="scientific">Spirosoma validum</name>
    <dbReference type="NCBI Taxonomy" id="2771355"/>
    <lineage>
        <taxon>Bacteria</taxon>
        <taxon>Pseudomonadati</taxon>
        <taxon>Bacteroidota</taxon>
        <taxon>Cytophagia</taxon>
        <taxon>Cytophagales</taxon>
        <taxon>Cytophagaceae</taxon>
        <taxon>Spirosoma</taxon>
    </lineage>
</organism>
<dbReference type="Proteomes" id="UP000653797">
    <property type="component" value="Unassembled WGS sequence"/>
</dbReference>
<evidence type="ECO:0000313" key="2">
    <source>
        <dbReference type="Proteomes" id="UP000653797"/>
    </source>
</evidence>
<dbReference type="EMBL" id="JACXAA010000013">
    <property type="protein sequence ID" value="MBD2756578.1"/>
    <property type="molecule type" value="Genomic_DNA"/>
</dbReference>
<accession>A0A927GGC9</accession>
<evidence type="ECO:0000313" key="1">
    <source>
        <dbReference type="EMBL" id="MBD2756578.1"/>
    </source>
</evidence>
<dbReference type="AlphaFoldDB" id="A0A927GGC9"/>
<sequence>MNRIYVLVLLILFQTSCSPHIQYVGRTYQPTEEVDTYFNPADIKREYETMGRVEGIAGMLYNEYSDIQEAIIKVAKHKGADGVLIYNMGKRTLSQNTNSSTRIGNGTDIFGKQTTVTTSSSTNAVTQNTLQADFIKYK</sequence>